<dbReference type="SUPFAM" id="SSF109854">
    <property type="entry name" value="DinB/YfiT-like putative metalloenzymes"/>
    <property type="match status" value="1"/>
</dbReference>
<dbReference type="Pfam" id="PF12867">
    <property type="entry name" value="DinB_2"/>
    <property type="match status" value="1"/>
</dbReference>
<reference evidence="2" key="1">
    <citation type="journal article" date="2014" name="Int. J. Syst. Evol. Microbiol.">
        <title>Complete genome sequence of Corynebacterium casei LMG S-19264T (=DSM 44701T), isolated from a smear-ripened cheese.</title>
        <authorList>
            <consortium name="US DOE Joint Genome Institute (JGI-PGF)"/>
            <person name="Walter F."/>
            <person name="Albersmeier A."/>
            <person name="Kalinowski J."/>
            <person name="Ruckert C."/>
        </authorList>
    </citation>
    <scope>NUCLEOTIDE SEQUENCE</scope>
    <source>
        <strain evidence="2">JCM 3090</strain>
    </source>
</reference>
<keyword evidence="3" id="KW-1185">Reference proteome</keyword>
<feature type="domain" description="DinB-like" evidence="1">
    <location>
        <begin position="13"/>
        <end position="159"/>
    </location>
</feature>
<name>A0A8J3B8N1_9ACTN</name>
<reference evidence="2" key="2">
    <citation type="submission" date="2020-09" db="EMBL/GenBank/DDBJ databases">
        <authorList>
            <person name="Sun Q."/>
            <person name="Ohkuma M."/>
        </authorList>
    </citation>
    <scope>NUCLEOTIDE SEQUENCE</scope>
    <source>
        <strain evidence="2">JCM 3090</strain>
    </source>
</reference>
<dbReference type="EMBL" id="BMQB01000008">
    <property type="protein sequence ID" value="GGK03441.1"/>
    <property type="molecule type" value="Genomic_DNA"/>
</dbReference>
<dbReference type="NCBIfam" id="NF047843">
    <property type="entry name" value="MST_Rv0443"/>
    <property type="match status" value="1"/>
</dbReference>
<sequence>MDVAGLLRELYGRLPDLVRAAVTDLTPDRLGFAPAAGANPAGWLVWHLSRVQDHHVAALLGADQLWVAGGWAPRFGLDPDPENTGYGHTPDEVAAVRPESWQVLVEYHAAVHERTADYLAGLTPADLDRVVDRAWDPPVTLGVRLVSIADDGLQHAGQAAYLRGLLDR</sequence>
<proteinExistence type="predicted"/>
<dbReference type="Gene3D" id="1.20.120.450">
    <property type="entry name" value="dinb family like domain"/>
    <property type="match status" value="1"/>
</dbReference>
<protein>
    <recommendedName>
        <fullName evidence="1">DinB-like domain-containing protein</fullName>
    </recommendedName>
</protein>
<evidence type="ECO:0000313" key="2">
    <source>
        <dbReference type="EMBL" id="GGK03441.1"/>
    </source>
</evidence>
<evidence type="ECO:0000313" key="3">
    <source>
        <dbReference type="Proteomes" id="UP000649739"/>
    </source>
</evidence>
<dbReference type="InterPro" id="IPR024775">
    <property type="entry name" value="DinB-like"/>
</dbReference>
<evidence type="ECO:0000259" key="1">
    <source>
        <dbReference type="Pfam" id="PF12867"/>
    </source>
</evidence>
<dbReference type="Proteomes" id="UP000649739">
    <property type="component" value="Unassembled WGS sequence"/>
</dbReference>
<organism evidence="2 3">
    <name type="scientific">Pilimelia anulata</name>
    <dbReference type="NCBI Taxonomy" id="53371"/>
    <lineage>
        <taxon>Bacteria</taxon>
        <taxon>Bacillati</taxon>
        <taxon>Actinomycetota</taxon>
        <taxon>Actinomycetes</taxon>
        <taxon>Micromonosporales</taxon>
        <taxon>Micromonosporaceae</taxon>
        <taxon>Pilimelia</taxon>
    </lineage>
</organism>
<dbReference type="AlphaFoldDB" id="A0A8J3B8N1"/>
<accession>A0A8J3B8N1</accession>
<gene>
    <name evidence="2" type="ORF">GCM10010123_36720</name>
</gene>
<dbReference type="RefSeq" id="WP_189171399.1">
    <property type="nucleotide sequence ID" value="NZ_BMQB01000008.1"/>
</dbReference>
<comment type="caution">
    <text evidence="2">The sequence shown here is derived from an EMBL/GenBank/DDBJ whole genome shotgun (WGS) entry which is preliminary data.</text>
</comment>
<dbReference type="InterPro" id="IPR034660">
    <property type="entry name" value="DinB/YfiT-like"/>
</dbReference>